<keyword evidence="1" id="KW-1133">Transmembrane helix</keyword>
<dbReference type="HOGENOM" id="CLU_031962_3_2_6"/>
<dbReference type="PANTHER" id="PTHR34219:SF1">
    <property type="entry name" value="PEPSY DOMAIN-CONTAINING PROTEIN"/>
    <property type="match status" value="1"/>
</dbReference>
<evidence type="ECO:0000313" key="3">
    <source>
        <dbReference type="Proteomes" id="UP000006764"/>
    </source>
</evidence>
<evidence type="ECO:0000256" key="1">
    <source>
        <dbReference type="SAM" id="Phobius"/>
    </source>
</evidence>
<evidence type="ECO:0000313" key="2">
    <source>
        <dbReference type="EMBL" id="AJD48502.1"/>
    </source>
</evidence>
<accession>A0A0B4XQJ8</accession>
<keyword evidence="3" id="KW-1185">Reference proteome</keyword>
<dbReference type="OrthoDB" id="9791166at2"/>
<feature type="transmembrane region" description="Helical" evidence="1">
    <location>
        <begin position="369"/>
        <end position="390"/>
    </location>
</feature>
<feature type="transmembrane region" description="Helical" evidence="1">
    <location>
        <begin position="146"/>
        <end position="167"/>
    </location>
</feature>
<organism evidence="2 3">
    <name type="scientific">Isoalcanivorax pacificus W11-5</name>
    <dbReference type="NCBI Taxonomy" id="391936"/>
    <lineage>
        <taxon>Bacteria</taxon>
        <taxon>Pseudomonadati</taxon>
        <taxon>Pseudomonadota</taxon>
        <taxon>Gammaproteobacteria</taxon>
        <taxon>Oceanospirillales</taxon>
        <taxon>Alcanivoracaceae</taxon>
        <taxon>Isoalcanivorax</taxon>
    </lineage>
</organism>
<dbReference type="RefSeq" id="WP_008735145.1">
    <property type="nucleotide sequence ID" value="NZ_CP004387.1"/>
</dbReference>
<proteinExistence type="predicted"/>
<name>A0A0B4XQJ8_9GAMM</name>
<reference evidence="2 3" key="1">
    <citation type="journal article" date="2012" name="J. Bacteriol.">
        <title>Genome sequence of an alkane-degrading bacterium, Alcanivorax pacificus type strain W11-5, isolated from deep sea sediment.</title>
        <authorList>
            <person name="Lai Q."/>
            <person name="Shao Z."/>
        </authorList>
    </citation>
    <scope>NUCLEOTIDE SEQUENCE [LARGE SCALE GENOMIC DNA]</scope>
    <source>
        <strain evidence="2 3">W11-5</strain>
    </source>
</reference>
<dbReference type="Proteomes" id="UP000006764">
    <property type="component" value="Chromosome"/>
</dbReference>
<feature type="transmembrane region" description="Helical" evidence="1">
    <location>
        <begin position="20"/>
        <end position="41"/>
    </location>
</feature>
<keyword evidence="1" id="KW-0472">Membrane</keyword>
<sequence>MADTSRSGPLYNTLWRWHFYAGLFTAPFLLILSVTGAIYLFNDELNDLIYPGLRFAQSDAPALPPSHWIAAADAAWPGGTVTRVDMPTAPGRSAMLYVTPAEGAPLRAFVDPGTARVLGSFVYTRTLVGFADVFHGSLMLGDVGDAIVEIAACWGLILIATGLYLWWPRGNQQRWAPKLALRGRKFWRDIHRFTGLYTALLIVFLILSGLPWASVWGGQVLQPVSNALGLGYPVHLRHHNDSSHQKTLVDTLGEAPWALEQAPLPHSGDHAPHHHSTGEDIGVDAAAALLATHGMDSAYRLSLPQDGNDVYSAYTYPAQPEGQHTIHLDRYSGEVLGDVRFADYGAIAKAVEWGVAIHMGNYFGRLNQIIMLFTCLAIIALVITGLIMWWRRRPHTGLGAPRALAPPRKRLLVGMTAGMLVLFPLAGASLAVVLVVEAALRRLRCRAQPTA</sequence>
<feature type="transmembrane region" description="Helical" evidence="1">
    <location>
        <begin position="194"/>
        <end position="213"/>
    </location>
</feature>
<keyword evidence="1" id="KW-0812">Transmembrane</keyword>
<dbReference type="Pfam" id="PF03929">
    <property type="entry name" value="PepSY_TM"/>
    <property type="match status" value="1"/>
</dbReference>
<protein>
    <submittedName>
        <fullName evidence="2">Iron-regulated membrane protein</fullName>
    </submittedName>
</protein>
<dbReference type="STRING" id="391936.S7S_10450"/>
<gene>
    <name evidence="2" type="ORF">S7S_10450</name>
</gene>
<dbReference type="InterPro" id="IPR005625">
    <property type="entry name" value="PepSY-ass_TM"/>
</dbReference>
<dbReference type="KEGG" id="apac:S7S_10450"/>
<dbReference type="PANTHER" id="PTHR34219">
    <property type="entry name" value="IRON-REGULATED INNER MEMBRANE PROTEIN-RELATED"/>
    <property type="match status" value="1"/>
</dbReference>
<dbReference type="AlphaFoldDB" id="A0A0B4XQJ8"/>
<feature type="transmembrane region" description="Helical" evidence="1">
    <location>
        <begin position="411"/>
        <end position="436"/>
    </location>
</feature>
<dbReference type="EMBL" id="CP004387">
    <property type="protein sequence ID" value="AJD48502.1"/>
    <property type="molecule type" value="Genomic_DNA"/>
</dbReference>